<reference evidence="11 12" key="1">
    <citation type="journal article" date="2011" name="EMBO J.">
        <title>Structural diversity of bacterial flagellar motors.</title>
        <authorList>
            <person name="Chen S."/>
            <person name="Beeby M."/>
            <person name="Murphy G.E."/>
            <person name="Leadbetter J.R."/>
            <person name="Hendrixson D.R."/>
            <person name="Briegel A."/>
            <person name="Li Z."/>
            <person name="Shi J."/>
            <person name="Tocheva E.I."/>
            <person name="Muller A."/>
            <person name="Dobro M.J."/>
            <person name="Jensen G.J."/>
        </authorList>
    </citation>
    <scope>NUCLEOTIDE SEQUENCE [LARGE SCALE GENOMIC DNA]</scope>
    <source>
        <strain evidence="11 12">ATCC 19624</strain>
    </source>
</reference>
<name>F3KRR7_9BURK</name>
<evidence type="ECO:0000256" key="3">
    <source>
        <dbReference type="ARBA" id="ARBA00022603"/>
    </source>
</evidence>
<dbReference type="NCBIfam" id="TIGR01469">
    <property type="entry name" value="cobA_cysG_Cterm"/>
    <property type="match status" value="1"/>
</dbReference>
<dbReference type="InterPro" id="IPR014777">
    <property type="entry name" value="4pyrrole_Mease_sub1"/>
</dbReference>
<dbReference type="NCBIfam" id="NF004790">
    <property type="entry name" value="PRK06136.1"/>
    <property type="match status" value="1"/>
</dbReference>
<feature type="compositionally biased region" description="Low complexity" evidence="9">
    <location>
        <begin position="167"/>
        <end position="178"/>
    </location>
</feature>
<proteinExistence type="inferred from homology"/>
<dbReference type="InterPro" id="IPR003043">
    <property type="entry name" value="Uropor_MeTrfase_CS"/>
</dbReference>
<keyword evidence="12" id="KW-1185">Reference proteome</keyword>
<evidence type="ECO:0000256" key="2">
    <source>
        <dbReference type="ARBA" id="ARBA00012162"/>
    </source>
</evidence>
<evidence type="ECO:0000313" key="11">
    <source>
        <dbReference type="EMBL" id="EGI77518.1"/>
    </source>
</evidence>
<dbReference type="eggNOG" id="COG0007">
    <property type="taxonomic scope" value="Bacteria"/>
</dbReference>
<evidence type="ECO:0000256" key="6">
    <source>
        <dbReference type="ARBA" id="ARBA00023244"/>
    </source>
</evidence>
<evidence type="ECO:0000313" key="12">
    <source>
        <dbReference type="Proteomes" id="UP000016368"/>
    </source>
</evidence>
<dbReference type="STRING" id="887062.HGR_05576"/>
<keyword evidence="5" id="KW-0949">S-adenosyl-L-methionine</keyword>
<gene>
    <name evidence="11" type="ORF">HGR_05576</name>
</gene>
<dbReference type="Pfam" id="PF00590">
    <property type="entry name" value="TP_methylase"/>
    <property type="match status" value="1"/>
</dbReference>
<evidence type="ECO:0000256" key="5">
    <source>
        <dbReference type="ARBA" id="ARBA00022691"/>
    </source>
</evidence>
<feature type="domain" description="Tetrapyrrole methylase" evidence="10">
    <location>
        <begin position="18"/>
        <end position="258"/>
    </location>
</feature>
<dbReference type="RefSeq" id="WP_006297120.1">
    <property type="nucleotide sequence ID" value="NZ_AEGR01000045.1"/>
</dbReference>
<evidence type="ECO:0000259" key="10">
    <source>
        <dbReference type="Pfam" id="PF00590"/>
    </source>
</evidence>
<evidence type="ECO:0000256" key="1">
    <source>
        <dbReference type="ARBA" id="ARBA00005879"/>
    </source>
</evidence>
<accession>F3KRR7</accession>
<dbReference type="PANTHER" id="PTHR45790">
    <property type="entry name" value="SIROHEME SYNTHASE-RELATED"/>
    <property type="match status" value="1"/>
</dbReference>
<dbReference type="Gene3D" id="3.40.1010.10">
    <property type="entry name" value="Cobalt-precorrin-4 Transmethylase, Domain 1"/>
    <property type="match status" value="1"/>
</dbReference>
<dbReference type="CDD" id="cd11642">
    <property type="entry name" value="SUMT"/>
    <property type="match status" value="1"/>
</dbReference>
<dbReference type="InterPro" id="IPR014776">
    <property type="entry name" value="4pyrrole_Mease_sub2"/>
</dbReference>
<comment type="caution">
    <text evidence="11">The sequence shown here is derived from an EMBL/GenBank/DDBJ whole genome shotgun (WGS) entry which is preliminary data.</text>
</comment>
<dbReference type="InterPro" id="IPR006366">
    <property type="entry name" value="CobA/CysG_C"/>
</dbReference>
<dbReference type="GO" id="GO:0019354">
    <property type="term" value="P:siroheme biosynthetic process"/>
    <property type="evidence" value="ECO:0007669"/>
    <property type="project" value="UniProtKB-UniPathway"/>
</dbReference>
<dbReference type="FunFam" id="3.40.1010.10:FF:000001">
    <property type="entry name" value="Siroheme synthase"/>
    <property type="match status" value="1"/>
</dbReference>
<keyword evidence="3 8" id="KW-0489">Methyltransferase</keyword>
<dbReference type="GO" id="GO:0004851">
    <property type="term" value="F:uroporphyrin-III C-methyltransferase activity"/>
    <property type="evidence" value="ECO:0007669"/>
    <property type="project" value="UniProtKB-EC"/>
</dbReference>
<keyword evidence="4 8" id="KW-0808">Transferase</keyword>
<protein>
    <recommendedName>
        <fullName evidence="2">uroporphyrinogen-III C-methyltransferase</fullName>
        <ecNumber evidence="2">2.1.1.107</ecNumber>
    </recommendedName>
</protein>
<dbReference type="PROSITE" id="PS00839">
    <property type="entry name" value="SUMT_1"/>
    <property type="match status" value="1"/>
</dbReference>
<dbReference type="Proteomes" id="UP000016368">
    <property type="component" value="Unassembled WGS sequence"/>
</dbReference>
<dbReference type="UniPathway" id="UPA00262">
    <property type="reaction ID" value="UER00211"/>
</dbReference>
<evidence type="ECO:0000256" key="9">
    <source>
        <dbReference type="SAM" id="MobiDB-lite"/>
    </source>
</evidence>
<dbReference type="EMBL" id="AEGR01000045">
    <property type="protein sequence ID" value="EGI77518.1"/>
    <property type="molecule type" value="Genomic_DNA"/>
</dbReference>
<sequence>MNASLASRSDLAHGTTGRVYLVGAGPGDPDLLTLRAARILAQADALVYDNLVSDGVLALANPAAQRIYAGKRRNEHTLRQEQINTLLVQLAREGRQVVRLKGGDPFIFGRGGEEMQKLAEAGIPFEVVPGVTAASGVACYAGIPLTHRDHAQSCLFVTGHLKNVQGAEAPPDAAPHAPQDGALGSAHGSARGPTQPDLDWAALARPQQTVVIYMGLSALPAICRKLIEHGAPPSRPIAAVQHATLATQRVITGTLADLPTRHGVQELRSPSLLIVGDVVTLHGTLDWFDPRSGAAMRLTHDDAQSQTPSPLPGVPS</sequence>
<dbReference type="InterPro" id="IPR035996">
    <property type="entry name" value="4pyrrol_Methylase_sf"/>
</dbReference>
<feature type="region of interest" description="Disordered" evidence="9">
    <location>
        <begin position="166"/>
        <end position="194"/>
    </location>
</feature>
<evidence type="ECO:0000256" key="7">
    <source>
        <dbReference type="ARBA" id="ARBA00025705"/>
    </source>
</evidence>
<comment type="similarity">
    <text evidence="1 8">Belongs to the precorrin methyltransferase family.</text>
</comment>
<dbReference type="PROSITE" id="PS00840">
    <property type="entry name" value="SUMT_2"/>
    <property type="match status" value="1"/>
</dbReference>
<evidence type="ECO:0000256" key="8">
    <source>
        <dbReference type="RuleBase" id="RU003960"/>
    </source>
</evidence>
<dbReference type="EC" id="2.1.1.107" evidence="2"/>
<dbReference type="PANTHER" id="PTHR45790:SF1">
    <property type="entry name" value="SIROHEME SYNTHASE"/>
    <property type="match status" value="1"/>
</dbReference>
<keyword evidence="6" id="KW-0627">Porphyrin biosynthesis</keyword>
<dbReference type="InterPro" id="IPR000878">
    <property type="entry name" value="4pyrrol_Mease"/>
</dbReference>
<evidence type="ECO:0000256" key="4">
    <source>
        <dbReference type="ARBA" id="ARBA00022679"/>
    </source>
</evidence>
<dbReference type="SUPFAM" id="SSF53790">
    <property type="entry name" value="Tetrapyrrole methylase"/>
    <property type="match status" value="1"/>
</dbReference>
<dbReference type="AlphaFoldDB" id="F3KRR7"/>
<comment type="pathway">
    <text evidence="7">Porphyrin-containing compound metabolism; siroheme biosynthesis; precorrin-2 from uroporphyrinogen III: step 1/1.</text>
</comment>
<dbReference type="InterPro" id="IPR050161">
    <property type="entry name" value="Siro_Cobalamin_biosynth"/>
</dbReference>
<dbReference type="Gene3D" id="3.30.950.10">
    <property type="entry name" value="Methyltransferase, Cobalt-precorrin-4 Transmethylase, Domain 2"/>
    <property type="match status" value="1"/>
</dbReference>
<dbReference type="GO" id="GO:0032259">
    <property type="term" value="P:methylation"/>
    <property type="evidence" value="ECO:0007669"/>
    <property type="project" value="UniProtKB-KW"/>
</dbReference>
<organism evidence="11 12">
    <name type="scientific">Hylemonella gracilis ATCC 19624</name>
    <dbReference type="NCBI Taxonomy" id="887062"/>
    <lineage>
        <taxon>Bacteria</taxon>
        <taxon>Pseudomonadati</taxon>
        <taxon>Pseudomonadota</taxon>
        <taxon>Betaproteobacteria</taxon>
        <taxon>Burkholderiales</taxon>
        <taxon>Comamonadaceae</taxon>
        <taxon>Hylemonella</taxon>
    </lineage>
</organism>